<keyword evidence="15" id="KW-1185">Reference proteome</keyword>
<gene>
    <name evidence="14" type="ORF">MSAN_00853400</name>
</gene>
<keyword evidence="5 13" id="KW-0349">Heme</keyword>
<comment type="cofactor">
    <cofactor evidence="1 13">
        <name>heme</name>
        <dbReference type="ChEBI" id="CHEBI:30413"/>
    </cofactor>
</comment>
<evidence type="ECO:0000256" key="8">
    <source>
        <dbReference type="ARBA" id="ARBA00022989"/>
    </source>
</evidence>
<dbReference type="SUPFAM" id="SSF48264">
    <property type="entry name" value="Cytochrome P450"/>
    <property type="match status" value="1"/>
</dbReference>
<dbReference type="Gene3D" id="1.10.630.10">
    <property type="entry name" value="Cytochrome P450"/>
    <property type="match status" value="1"/>
</dbReference>
<comment type="pathway">
    <text evidence="3">Secondary metabolite biosynthesis; terpenoid biosynthesis.</text>
</comment>
<dbReference type="GO" id="GO:0005506">
    <property type="term" value="F:iron ion binding"/>
    <property type="evidence" value="ECO:0007669"/>
    <property type="project" value="InterPro"/>
</dbReference>
<comment type="caution">
    <text evidence="14">The sequence shown here is derived from an EMBL/GenBank/DDBJ whole genome shotgun (WGS) entry which is preliminary data.</text>
</comment>
<evidence type="ECO:0000256" key="13">
    <source>
        <dbReference type="PIRSR" id="PIRSR602403-1"/>
    </source>
</evidence>
<dbReference type="Pfam" id="PF00067">
    <property type="entry name" value="p450"/>
    <property type="match status" value="1"/>
</dbReference>
<dbReference type="AlphaFoldDB" id="A0A8H7DCJ7"/>
<comment type="similarity">
    <text evidence="4">Belongs to the cytochrome P450 family.</text>
</comment>
<dbReference type="PRINTS" id="PR00465">
    <property type="entry name" value="EP450IV"/>
</dbReference>
<keyword evidence="6" id="KW-0812">Transmembrane</keyword>
<keyword evidence="11" id="KW-0503">Monooxygenase</keyword>
<evidence type="ECO:0000256" key="12">
    <source>
        <dbReference type="ARBA" id="ARBA00023136"/>
    </source>
</evidence>
<feature type="binding site" description="axial binding residue" evidence="13">
    <location>
        <position position="339"/>
    </location>
    <ligand>
        <name>heme</name>
        <dbReference type="ChEBI" id="CHEBI:30413"/>
    </ligand>
    <ligandPart>
        <name>Fe</name>
        <dbReference type="ChEBI" id="CHEBI:18248"/>
    </ligandPart>
</feature>
<protein>
    <recommendedName>
        <fullName evidence="16">Cytochrome P450</fullName>
    </recommendedName>
</protein>
<dbReference type="EMBL" id="JACAZH010000005">
    <property type="protein sequence ID" value="KAF7367887.1"/>
    <property type="molecule type" value="Genomic_DNA"/>
</dbReference>
<dbReference type="PANTHER" id="PTHR24305:SF166">
    <property type="entry name" value="CYTOCHROME P450 12A4, MITOCHONDRIAL-RELATED"/>
    <property type="match status" value="1"/>
</dbReference>
<keyword evidence="12" id="KW-0472">Membrane</keyword>
<keyword evidence="8" id="KW-1133">Transmembrane helix</keyword>
<evidence type="ECO:0000256" key="3">
    <source>
        <dbReference type="ARBA" id="ARBA00004721"/>
    </source>
</evidence>
<dbReference type="InterPro" id="IPR002403">
    <property type="entry name" value="Cyt_P450_E_grp-IV"/>
</dbReference>
<accession>A0A8H7DCJ7</accession>
<evidence type="ECO:0008006" key="16">
    <source>
        <dbReference type="Google" id="ProtNLM"/>
    </source>
</evidence>
<dbReference type="InterPro" id="IPR050121">
    <property type="entry name" value="Cytochrome_P450_monoxygenase"/>
</dbReference>
<dbReference type="GO" id="GO:0016705">
    <property type="term" value="F:oxidoreductase activity, acting on paired donors, with incorporation or reduction of molecular oxygen"/>
    <property type="evidence" value="ECO:0007669"/>
    <property type="project" value="InterPro"/>
</dbReference>
<keyword evidence="10 13" id="KW-0408">Iron</keyword>
<evidence type="ECO:0000256" key="6">
    <source>
        <dbReference type="ARBA" id="ARBA00022692"/>
    </source>
</evidence>
<dbReference type="InterPro" id="IPR036396">
    <property type="entry name" value="Cyt_P450_sf"/>
</dbReference>
<keyword evidence="7 13" id="KW-0479">Metal-binding</keyword>
<dbReference type="PRINTS" id="PR00385">
    <property type="entry name" value="P450"/>
</dbReference>
<evidence type="ECO:0000256" key="1">
    <source>
        <dbReference type="ARBA" id="ARBA00001971"/>
    </source>
</evidence>
<dbReference type="GO" id="GO:0016020">
    <property type="term" value="C:membrane"/>
    <property type="evidence" value="ECO:0007669"/>
    <property type="project" value="UniProtKB-SubCell"/>
</dbReference>
<dbReference type="OrthoDB" id="1470350at2759"/>
<name>A0A8H7DCJ7_9AGAR</name>
<dbReference type="GO" id="GO:0020037">
    <property type="term" value="F:heme binding"/>
    <property type="evidence" value="ECO:0007669"/>
    <property type="project" value="InterPro"/>
</dbReference>
<proteinExistence type="inferred from homology"/>
<dbReference type="PANTHER" id="PTHR24305">
    <property type="entry name" value="CYTOCHROME P450"/>
    <property type="match status" value="1"/>
</dbReference>
<evidence type="ECO:0000313" key="14">
    <source>
        <dbReference type="EMBL" id="KAF7367887.1"/>
    </source>
</evidence>
<evidence type="ECO:0000313" key="15">
    <source>
        <dbReference type="Proteomes" id="UP000623467"/>
    </source>
</evidence>
<keyword evidence="9" id="KW-0560">Oxidoreductase</keyword>
<sequence>MVILLQNPAFGVPQIRALTEIFNRKSAQLRDIMSREIGEGSRIDVFGWLRKMTLDVIGEAGFNYKFNALQPEGQTNDLEDAFTRLMHSPQSQRHNVTRLLQAEIPILAFLPAPGRKVVEEAREKMVNIAKKLLADSQADIKTGGVSGTQRDLLSLLVQSNTSNNIQEHQRLSDAEVIAQIPTFFVAGHESDTATAVALHALSIHPSVQSKLRDELSSLATDEPTMDELNSLPYLEKVIRETMRLYPPVGFSMREAMENDVLPLSKPYFDRYGKTYDSITIRKGTAIRIPISAVHRDKTIWGADAADFRPERWDNIPEAASVIPSVWANLMTFLAGPHNCIGFRFSLVEIKSILFTLVRAFEFEPAVPEDAIGFSPTPVRRPKVTTEPNGGNQLPLIVRPFLKT</sequence>
<organism evidence="14 15">
    <name type="scientific">Mycena sanguinolenta</name>
    <dbReference type="NCBI Taxonomy" id="230812"/>
    <lineage>
        <taxon>Eukaryota</taxon>
        <taxon>Fungi</taxon>
        <taxon>Dikarya</taxon>
        <taxon>Basidiomycota</taxon>
        <taxon>Agaricomycotina</taxon>
        <taxon>Agaricomycetes</taxon>
        <taxon>Agaricomycetidae</taxon>
        <taxon>Agaricales</taxon>
        <taxon>Marasmiineae</taxon>
        <taxon>Mycenaceae</taxon>
        <taxon>Mycena</taxon>
    </lineage>
</organism>
<dbReference type="InterPro" id="IPR001128">
    <property type="entry name" value="Cyt_P450"/>
</dbReference>
<dbReference type="Proteomes" id="UP000623467">
    <property type="component" value="Unassembled WGS sequence"/>
</dbReference>
<evidence type="ECO:0000256" key="9">
    <source>
        <dbReference type="ARBA" id="ARBA00023002"/>
    </source>
</evidence>
<comment type="subcellular location">
    <subcellularLocation>
        <location evidence="2">Membrane</location>
    </subcellularLocation>
</comment>
<evidence type="ECO:0000256" key="4">
    <source>
        <dbReference type="ARBA" id="ARBA00010617"/>
    </source>
</evidence>
<dbReference type="GO" id="GO:0004497">
    <property type="term" value="F:monooxygenase activity"/>
    <property type="evidence" value="ECO:0007669"/>
    <property type="project" value="UniProtKB-KW"/>
</dbReference>
<evidence type="ECO:0000256" key="5">
    <source>
        <dbReference type="ARBA" id="ARBA00022617"/>
    </source>
</evidence>
<evidence type="ECO:0000256" key="11">
    <source>
        <dbReference type="ARBA" id="ARBA00023033"/>
    </source>
</evidence>
<evidence type="ECO:0000256" key="7">
    <source>
        <dbReference type="ARBA" id="ARBA00022723"/>
    </source>
</evidence>
<evidence type="ECO:0000256" key="10">
    <source>
        <dbReference type="ARBA" id="ARBA00023004"/>
    </source>
</evidence>
<reference evidence="14" key="1">
    <citation type="submission" date="2020-05" db="EMBL/GenBank/DDBJ databases">
        <title>Mycena genomes resolve the evolution of fungal bioluminescence.</title>
        <authorList>
            <person name="Tsai I.J."/>
        </authorList>
    </citation>
    <scope>NUCLEOTIDE SEQUENCE</scope>
    <source>
        <strain evidence="14">160909Yilan</strain>
    </source>
</reference>
<evidence type="ECO:0000256" key="2">
    <source>
        <dbReference type="ARBA" id="ARBA00004370"/>
    </source>
</evidence>